<evidence type="ECO:0000256" key="2">
    <source>
        <dbReference type="ARBA" id="ARBA00008066"/>
    </source>
</evidence>
<keyword evidence="4 6" id="KW-1133">Transmembrane helix</keyword>
<evidence type="ECO:0000313" key="8">
    <source>
        <dbReference type="EMBL" id="EHY65711.1"/>
    </source>
</evidence>
<name>H8ZC75_NEMA1</name>
<dbReference type="HOGENOM" id="CLU_466221_0_0_1"/>
<dbReference type="Proteomes" id="UP000005622">
    <property type="component" value="Unassembled WGS sequence"/>
</dbReference>
<feature type="transmembrane region" description="Helical" evidence="6">
    <location>
        <begin position="77"/>
        <end position="99"/>
    </location>
</feature>
<feature type="transmembrane region" description="Helical" evidence="6">
    <location>
        <begin position="484"/>
        <end position="508"/>
    </location>
</feature>
<dbReference type="AlphaFoldDB" id="H8ZC75"/>
<comment type="similarity">
    <text evidence="2">Belongs to the amino acid/polyamine transporter 2 family.</text>
</comment>
<feature type="transmembrane region" description="Helical" evidence="6">
    <location>
        <begin position="179"/>
        <end position="197"/>
    </location>
</feature>
<comment type="subcellular location">
    <subcellularLocation>
        <location evidence="1">Membrane</location>
        <topology evidence="1">Multi-pass membrane protein</topology>
    </subcellularLocation>
</comment>
<feature type="transmembrane region" description="Helical" evidence="6">
    <location>
        <begin position="520"/>
        <end position="542"/>
    </location>
</feature>
<dbReference type="EMBL" id="JH604635">
    <property type="protein sequence ID" value="EHY65711.1"/>
    <property type="molecule type" value="Genomic_DNA"/>
</dbReference>
<dbReference type="PANTHER" id="PTHR22950">
    <property type="entry name" value="AMINO ACID TRANSPORTER"/>
    <property type="match status" value="1"/>
</dbReference>
<evidence type="ECO:0000256" key="1">
    <source>
        <dbReference type="ARBA" id="ARBA00004141"/>
    </source>
</evidence>
<evidence type="ECO:0000256" key="5">
    <source>
        <dbReference type="ARBA" id="ARBA00023136"/>
    </source>
</evidence>
<organism evidence="8">
    <name type="scientific">Nematocida ausubeli (strain ATCC PRA-371 / ERTm2)</name>
    <name type="common">Nematode killer fungus</name>
    <dbReference type="NCBI Taxonomy" id="1913371"/>
    <lineage>
        <taxon>Eukaryota</taxon>
        <taxon>Fungi</taxon>
        <taxon>Fungi incertae sedis</taxon>
        <taxon>Microsporidia</taxon>
        <taxon>Nematocida</taxon>
    </lineage>
</organism>
<dbReference type="GO" id="GO:0015179">
    <property type="term" value="F:L-amino acid transmembrane transporter activity"/>
    <property type="evidence" value="ECO:0007669"/>
    <property type="project" value="TreeGrafter"/>
</dbReference>
<evidence type="ECO:0000259" key="7">
    <source>
        <dbReference type="Pfam" id="PF01490"/>
    </source>
</evidence>
<protein>
    <recommendedName>
        <fullName evidence="7">Amino acid transporter transmembrane domain-containing protein</fullName>
    </recommendedName>
</protein>
<sequence>MTYNEDGREIFLKKNNELANLCAEQEIKEEDQMVQDCAQMEYPESTLKGRKLYFSIASSMLGAGVLFLHSALIGGGILAFVLAVILSETGILSITECIFRTRKNNLAAEEPSSGIKQVTYASFANLKPKYIQGILIFSLIVQSANSILIYQTLIWGWIYSIIEFLFGSIFHMENIYIKNIQTVLSVPLLFTLWMYCINKSPGDSKYIQLIATVSIMSLTILLGTLLVIFYNVFELKMPDASVWRSLVIGKTPSVFNFCTSIATAFFGLNSHCNIPIYLDRVKLKNKRSMLYPMAITSSLVYFTFFIVGVEGYFLVFANNLNGVNSDILSAMSLALASTSKMSFATAYILTEVLVSLFKLAISIILLNSYMWQAFTYRALIMDFCHTVRYKNNGEKRLPFLEKLADVIPQAAKDFFTETIPNAFYRAVQRLPKRIQERLGVYKDDTESSQGGSENESDTVLRYVVGSVIFALTTVLAIIGLDLTLIIQLSGAVIASFISILVPAILLYHNRHISARKNKRWFDNIVITVLLFGFILLVSTGFAKTYYEISNASVINTTAGINATEISLHGK</sequence>
<accession>H8ZC75</accession>
<evidence type="ECO:0000256" key="6">
    <source>
        <dbReference type="SAM" id="Phobius"/>
    </source>
</evidence>
<feature type="transmembrane region" description="Helical" evidence="6">
    <location>
        <begin position="346"/>
        <end position="371"/>
    </location>
</feature>
<feature type="transmembrane region" description="Helical" evidence="6">
    <location>
        <begin position="253"/>
        <end position="278"/>
    </location>
</feature>
<feature type="transmembrane region" description="Helical" evidence="6">
    <location>
        <begin position="459"/>
        <end position="478"/>
    </location>
</feature>
<keyword evidence="3 6" id="KW-0812">Transmembrane</keyword>
<feature type="domain" description="Amino acid transporter transmembrane" evidence="7">
    <location>
        <begin position="51"/>
        <end position="538"/>
    </location>
</feature>
<feature type="transmembrane region" description="Helical" evidence="6">
    <location>
        <begin position="290"/>
        <end position="315"/>
    </location>
</feature>
<dbReference type="InterPro" id="IPR013057">
    <property type="entry name" value="AA_transpt_TM"/>
</dbReference>
<feature type="transmembrane region" description="Helical" evidence="6">
    <location>
        <begin position="134"/>
        <end position="159"/>
    </location>
</feature>
<reference evidence="8" key="1">
    <citation type="submission" date="2011-03" db="EMBL/GenBank/DDBJ databases">
        <title>The Genome Sequence of Nematocida sp1 strain ERTm2.</title>
        <authorList>
            <consortium name="The Broad Institute Genome Sequencing Platform"/>
            <consortium name="The Broad Institute Genome Sequencing Center for Infectious Disease"/>
            <person name="Cuomo C."/>
            <person name="Troemel E."/>
            <person name="Young S.K."/>
            <person name="Zeng Q."/>
            <person name="Gargeya S."/>
            <person name="Fitzgerald M."/>
            <person name="Haas B."/>
            <person name="Abouelleil A."/>
            <person name="Alvarado L."/>
            <person name="Arachchi H.M."/>
            <person name="Berlin A."/>
            <person name="Brown A."/>
            <person name="Chapman S.B."/>
            <person name="Chen Z."/>
            <person name="Dunbar C."/>
            <person name="Freedman E."/>
            <person name="Gearin G."/>
            <person name="Gellesch M."/>
            <person name="Goldberg J."/>
            <person name="Griggs A."/>
            <person name="Gujja S."/>
            <person name="Heilman E.R."/>
            <person name="Heiman D."/>
            <person name="Howarth C."/>
            <person name="Larson L."/>
            <person name="Lui A."/>
            <person name="MacDonald P.J.P."/>
            <person name="Mehta T."/>
            <person name="Montmayeur A."/>
            <person name="Murphy C."/>
            <person name="Neiman D."/>
            <person name="Pearson M."/>
            <person name="Priest M."/>
            <person name="Roberts A."/>
            <person name="Saif S."/>
            <person name="Shea T."/>
            <person name="Shenoy N."/>
            <person name="Sisk P."/>
            <person name="Stolte C."/>
            <person name="Sykes S."/>
            <person name="White J."/>
            <person name="Yandava C."/>
            <person name="Wortman J."/>
            <person name="Nusbaum C."/>
            <person name="Birren B."/>
        </authorList>
    </citation>
    <scope>NUCLEOTIDE SEQUENCE</scope>
    <source>
        <strain evidence="8">ERTm2</strain>
    </source>
</reference>
<feature type="transmembrane region" description="Helical" evidence="6">
    <location>
        <begin position="209"/>
        <end position="233"/>
    </location>
</feature>
<keyword evidence="5 6" id="KW-0472">Membrane</keyword>
<evidence type="ECO:0000256" key="4">
    <source>
        <dbReference type="ARBA" id="ARBA00022989"/>
    </source>
</evidence>
<feature type="transmembrane region" description="Helical" evidence="6">
    <location>
        <begin position="52"/>
        <end position="71"/>
    </location>
</feature>
<dbReference type="Pfam" id="PF01490">
    <property type="entry name" value="Aa_trans"/>
    <property type="match status" value="1"/>
</dbReference>
<proteinExistence type="inferred from homology"/>
<evidence type="ECO:0000256" key="3">
    <source>
        <dbReference type="ARBA" id="ARBA00022692"/>
    </source>
</evidence>
<dbReference type="GO" id="GO:0016020">
    <property type="term" value="C:membrane"/>
    <property type="evidence" value="ECO:0007669"/>
    <property type="project" value="UniProtKB-SubCell"/>
</dbReference>
<gene>
    <name evidence="8" type="ORF">NERG_01318</name>
</gene>